<evidence type="ECO:0000256" key="2">
    <source>
        <dbReference type="ARBA" id="ARBA00022475"/>
    </source>
</evidence>
<dbReference type="PROSITE" id="PS50850">
    <property type="entry name" value="MFS"/>
    <property type="match status" value="1"/>
</dbReference>
<feature type="transmembrane region" description="Helical" evidence="6">
    <location>
        <begin position="24"/>
        <end position="43"/>
    </location>
</feature>
<dbReference type="GO" id="GO:0022857">
    <property type="term" value="F:transmembrane transporter activity"/>
    <property type="evidence" value="ECO:0007669"/>
    <property type="project" value="InterPro"/>
</dbReference>
<accession>A0A3D8JT39</accession>
<dbReference type="Gene3D" id="1.20.1250.20">
    <property type="entry name" value="MFS general substrate transporter like domains"/>
    <property type="match status" value="1"/>
</dbReference>
<comment type="subcellular location">
    <subcellularLocation>
        <location evidence="1">Cell membrane</location>
        <topology evidence="1">Multi-pass membrane protein</topology>
    </subcellularLocation>
</comment>
<evidence type="ECO:0000256" key="1">
    <source>
        <dbReference type="ARBA" id="ARBA00004651"/>
    </source>
</evidence>
<dbReference type="InterPro" id="IPR011701">
    <property type="entry name" value="MFS"/>
</dbReference>
<dbReference type="EMBL" id="QRGA01000015">
    <property type="protein sequence ID" value="RDU96237.1"/>
    <property type="molecule type" value="Genomic_DNA"/>
</dbReference>
<dbReference type="PANTHER" id="PTHR43124:SF10">
    <property type="entry name" value="PURINE EFFLUX PUMP PBUE"/>
    <property type="match status" value="1"/>
</dbReference>
<dbReference type="Pfam" id="PF07690">
    <property type="entry name" value="MFS_1"/>
    <property type="match status" value="1"/>
</dbReference>
<feature type="transmembrane region" description="Helical" evidence="6">
    <location>
        <begin position="116"/>
        <end position="140"/>
    </location>
</feature>
<dbReference type="InterPro" id="IPR050189">
    <property type="entry name" value="MFS_Efflux_Transporters"/>
</dbReference>
<feature type="transmembrane region" description="Helical" evidence="6">
    <location>
        <begin position="147"/>
        <end position="165"/>
    </location>
</feature>
<feature type="domain" description="Major facilitator superfamily (MFS) profile" evidence="7">
    <location>
        <begin position="24"/>
        <end position="391"/>
    </location>
</feature>
<dbReference type="SUPFAM" id="SSF103473">
    <property type="entry name" value="MFS general substrate transporter"/>
    <property type="match status" value="1"/>
</dbReference>
<evidence type="ECO:0000256" key="3">
    <source>
        <dbReference type="ARBA" id="ARBA00022692"/>
    </source>
</evidence>
<keyword evidence="5 6" id="KW-0472">Membrane</keyword>
<keyword evidence="9" id="KW-1185">Reference proteome</keyword>
<dbReference type="OrthoDB" id="8986049at2"/>
<evidence type="ECO:0000256" key="5">
    <source>
        <dbReference type="ARBA" id="ARBA00023136"/>
    </source>
</evidence>
<reference evidence="8 9" key="1">
    <citation type="submission" date="2018-08" db="EMBL/GenBank/DDBJ databases">
        <title>Paraburkholderia sp. DHOM06 isolated from forest soil.</title>
        <authorList>
            <person name="Gao Z.-H."/>
            <person name="Qiu L.-H."/>
        </authorList>
    </citation>
    <scope>NUCLEOTIDE SEQUENCE [LARGE SCALE GENOMIC DNA]</scope>
    <source>
        <strain evidence="8 9">DHOM06</strain>
    </source>
</reference>
<feature type="transmembrane region" description="Helical" evidence="6">
    <location>
        <begin position="337"/>
        <end position="359"/>
    </location>
</feature>
<gene>
    <name evidence="8" type="ORF">DWV00_24320</name>
</gene>
<organism evidence="8 9">
    <name type="scientific">Trinickia dinghuensis</name>
    <dbReference type="NCBI Taxonomy" id="2291023"/>
    <lineage>
        <taxon>Bacteria</taxon>
        <taxon>Pseudomonadati</taxon>
        <taxon>Pseudomonadota</taxon>
        <taxon>Betaproteobacteria</taxon>
        <taxon>Burkholderiales</taxon>
        <taxon>Burkholderiaceae</taxon>
        <taxon>Trinickia</taxon>
    </lineage>
</organism>
<keyword evidence="2" id="KW-1003">Cell membrane</keyword>
<feature type="transmembrane region" description="Helical" evidence="6">
    <location>
        <begin position="218"/>
        <end position="240"/>
    </location>
</feature>
<dbReference type="GO" id="GO:0005886">
    <property type="term" value="C:plasma membrane"/>
    <property type="evidence" value="ECO:0007669"/>
    <property type="project" value="UniProtKB-SubCell"/>
</dbReference>
<sequence length="401" mass="42922">MTMSHPELIDFGKPEVAVAAHERYRLWVAILVGIVGPEVFIVQPAVVDGYVKYLGFGLESAGYAASIEVWGIALSTILLPFVSKRIDWRMVVAVSAVMMMLGNAASALVTDRDVFLAARLLVGFGAGGLISISFATVGLTRDPDRNFGYLVMWVMIYGALGLWLVPSVFEFGGLKPMLWFFAAFPLTVLPFVGLLPRGGDSVEAEQSNGYELPPRMKACALAATLMYFVALGGIWTYLFLVGTANGFSEQRVADGLTLSQLAGVLGAWLVGLFGGRVGRRFTLTVSILGGALCSLLLIGHAAYVPFVVAVCGYNFFWNVAQPALLSSMAAFDRRGQMVLAATAMQMVGLALGPALAAYIVTNGDYTRVIGIGVALFVVSWWAIHLAVRKHAALLHSDAGRV</sequence>
<protein>
    <submittedName>
        <fullName evidence="8">MFS transporter</fullName>
    </submittedName>
</protein>
<evidence type="ECO:0000256" key="4">
    <source>
        <dbReference type="ARBA" id="ARBA00022989"/>
    </source>
</evidence>
<dbReference type="AlphaFoldDB" id="A0A3D8JT39"/>
<dbReference type="RefSeq" id="WP_115536165.1">
    <property type="nucleotide sequence ID" value="NZ_QRGA01000015.1"/>
</dbReference>
<feature type="transmembrane region" description="Helical" evidence="6">
    <location>
        <begin position="177"/>
        <end position="197"/>
    </location>
</feature>
<feature type="transmembrane region" description="Helical" evidence="6">
    <location>
        <begin position="281"/>
        <end position="298"/>
    </location>
</feature>
<evidence type="ECO:0000256" key="6">
    <source>
        <dbReference type="SAM" id="Phobius"/>
    </source>
</evidence>
<comment type="caution">
    <text evidence="8">The sequence shown here is derived from an EMBL/GenBank/DDBJ whole genome shotgun (WGS) entry which is preliminary data.</text>
</comment>
<evidence type="ECO:0000259" key="7">
    <source>
        <dbReference type="PROSITE" id="PS50850"/>
    </source>
</evidence>
<name>A0A3D8JT39_9BURK</name>
<keyword evidence="4 6" id="KW-1133">Transmembrane helix</keyword>
<proteinExistence type="predicted"/>
<dbReference type="InterPro" id="IPR036259">
    <property type="entry name" value="MFS_trans_sf"/>
</dbReference>
<dbReference type="PANTHER" id="PTHR43124">
    <property type="entry name" value="PURINE EFFLUX PUMP PBUE"/>
    <property type="match status" value="1"/>
</dbReference>
<dbReference type="Proteomes" id="UP000256838">
    <property type="component" value="Unassembled WGS sequence"/>
</dbReference>
<evidence type="ECO:0000313" key="9">
    <source>
        <dbReference type="Proteomes" id="UP000256838"/>
    </source>
</evidence>
<feature type="transmembrane region" description="Helical" evidence="6">
    <location>
        <begin position="252"/>
        <end position="274"/>
    </location>
</feature>
<feature type="transmembrane region" description="Helical" evidence="6">
    <location>
        <begin position="90"/>
        <end position="110"/>
    </location>
</feature>
<feature type="transmembrane region" description="Helical" evidence="6">
    <location>
        <begin position="63"/>
        <end position="83"/>
    </location>
</feature>
<evidence type="ECO:0000313" key="8">
    <source>
        <dbReference type="EMBL" id="RDU96237.1"/>
    </source>
</evidence>
<feature type="transmembrane region" description="Helical" evidence="6">
    <location>
        <begin position="365"/>
        <end position="387"/>
    </location>
</feature>
<dbReference type="InterPro" id="IPR020846">
    <property type="entry name" value="MFS_dom"/>
</dbReference>
<keyword evidence="3 6" id="KW-0812">Transmembrane</keyword>